<gene>
    <name evidence="2" type="ORF">EOE18_14835</name>
</gene>
<keyword evidence="1" id="KW-0812">Transmembrane</keyword>
<feature type="transmembrane region" description="Helical" evidence="1">
    <location>
        <begin position="12"/>
        <end position="32"/>
    </location>
</feature>
<dbReference type="RefSeq" id="WP_127710926.1">
    <property type="nucleotide sequence ID" value="NZ_SACO01000013.1"/>
</dbReference>
<dbReference type="Proteomes" id="UP000282837">
    <property type="component" value="Unassembled WGS sequence"/>
</dbReference>
<protein>
    <recommendedName>
        <fullName evidence="4">Transmembrane protein</fullName>
    </recommendedName>
</protein>
<evidence type="ECO:0000313" key="3">
    <source>
        <dbReference type="Proteomes" id="UP000282837"/>
    </source>
</evidence>
<keyword evidence="1" id="KW-0472">Membrane</keyword>
<dbReference type="AlphaFoldDB" id="A0A3S2Y4Y3"/>
<keyword evidence="3" id="KW-1185">Reference proteome</keyword>
<reference evidence="2 3" key="1">
    <citation type="submission" date="2019-01" db="EMBL/GenBank/DDBJ databases">
        <authorList>
            <person name="Chen W.-M."/>
        </authorList>
    </citation>
    <scope>NUCLEOTIDE SEQUENCE [LARGE SCALE GENOMIC DNA]</scope>
    <source>
        <strain evidence="2 3">FSY-9</strain>
    </source>
</reference>
<evidence type="ECO:0000313" key="2">
    <source>
        <dbReference type="EMBL" id="RVU03595.1"/>
    </source>
</evidence>
<proteinExistence type="predicted"/>
<name>A0A3S2Y4Y3_9SPHN</name>
<dbReference type="EMBL" id="SACO01000013">
    <property type="protein sequence ID" value="RVU03595.1"/>
    <property type="molecule type" value="Genomic_DNA"/>
</dbReference>
<evidence type="ECO:0008006" key="4">
    <source>
        <dbReference type="Google" id="ProtNLM"/>
    </source>
</evidence>
<comment type="caution">
    <text evidence="2">The sequence shown here is derived from an EMBL/GenBank/DDBJ whole genome shotgun (WGS) entry which is preliminary data.</text>
</comment>
<organism evidence="2 3">
    <name type="scientific">Novosphingobium umbonatum</name>
    <dbReference type="NCBI Taxonomy" id="1908524"/>
    <lineage>
        <taxon>Bacteria</taxon>
        <taxon>Pseudomonadati</taxon>
        <taxon>Pseudomonadota</taxon>
        <taxon>Alphaproteobacteria</taxon>
        <taxon>Sphingomonadales</taxon>
        <taxon>Sphingomonadaceae</taxon>
        <taxon>Novosphingobium</taxon>
    </lineage>
</organism>
<feature type="transmembrane region" description="Helical" evidence="1">
    <location>
        <begin position="38"/>
        <end position="61"/>
    </location>
</feature>
<keyword evidence="1" id="KW-1133">Transmembrane helix</keyword>
<feature type="transmembrane region" description="Helical" evidence="1">
    <location>
        <begin position="82"/>
        <end position="105"/>
    </location>
</feature>
<evidence type="ECO:0000256" key="1">
    <source>
        <dbReference type="SAM" id="Phobius"/>
    </source>
</evidence>
<sequence>MTALRSHLAAFWAMFWGCPYGKWVSFLVISVFTLFLALYGIIAIFLSIPLLLGFGLTWLVLAVQSLRDSWQEAKSIASYRALWLKGVSIPLLTLATGVALLWPALFLGSRLKTYIVLAAHYVSYERAVAVELAKPHPRQLLWDYDGFLDNTNAIVWDGTGHPAKRLIKEEGADIATCSRLIGDYYDCGIDY</sequence>
<accession>A0A3S2Y4Y3</accession>